<gene>
    <name evidence="2" type="ORF">Pmar_PMAR018999</name>
</gene>
<keyword evidence="3" id="KW-1185">Reference proteome</keyword>
<dbReference type="Proteomes" id="UP000007800">
    <property type="component" value="Unassembled WGS sequence"/>
</dbReference>
<dbReference type="EMBL" id="GG677298">
    <property type="protein sequence ID" value="EER10620.1"/>
    <property type="molecule type" value="Genomic_DNA"/>
</dbReference>
<reference evidence="2 3" key="1">
    <citation type="submission" date="2008-07" db="EMBL/GenBank/DDBJ databases">
        <authorList>
            <person name="El-Sayed N."/>
            <person name="Caler E."/>
            <person name="Inman J."/>
            <person name="Amedeo P."/>
            <person name="Hass B."/>
            <person name="Wortman J."/>
        </authorList>
    </citation>
    <scope>NUCLEOTIDE SEQUENCE [LARGE SCALE GENOMIC DNA]</scope>
    <source>
        <strain evidence="3">ATCC 50983 / TXsc</strain>
    </source>
</reference>
<evidence type="ECO:0000256" key="1">
    <source>
        <dbReference type="SAM" id="MobiDB-lite"/>
    </source>
</evidence>
<dbReference type="RefSeq" id="XP_002778825.1">
    <property type="nucleotide sequence ID" value="XM_002778779.1"/>
</dbReference>
<dbReference type="InParanoid" id="C5KY13"/>
<protein>
    <submittedName>
        <fullName evidence="2">Uncharacterized protein</fullName>
    </submittedName>
</protein>
<feature type="compositionally biased region" description="Low complexity" evidence="1">
    <location>
        <begin position="13"/>
        <end position="22"/>
    </location>
</feature>
<organism evidence="3">
    <name type="scientific">Perkinsus marinus (strain ATCC 50983 / TXsc)</name>
    <dbReference type="NCBI Taxonomy" id="423536"/>
    <lineage>
        <taxon>Eukaryota</taxon>
        <taxon>Sar</taxon>
        <taxon>Alveolata</taxon>
        <taxon>Perkinsozoa</taxon>
        <taxon>Perkinsea</taxon>
        <taxon>Perkinsida</taxon>
        <taxon>Perkinsidae</taxon>
        <taxon>Perkinsus</taxon>
    </lineage>
</organism>
<evidence type="ECO:0000313" key="3">
    <source>
        <dbReference type="Proteomes" id="UP000007800"/>
    </source>
</evidence>
<proteinExistence type="predicted"/>
<evidence type="ECO:0000313" key="2">
    <source>
        <dbReference type="EMBL" id="EER10620.1"/>
    </source>
</evidence>
<feature type="region of interest" description="Disordered" evidence="1">
    <location>
        <begin position="1"/>
        <end position="103"/>
    </location>
</feature>
<dbReference type="GeneID" id="9038762"/>
<accession>C5KY13</accession>
<feature type="compositionally biased region" description="Basic and acidic residues" evidence="1">
    <location>
        <begin position="1"/>
        <end position="12"/>
    </location>
</feature>
<name>C5KY13_PERM5</name>
<dbReference type="AlphaFoldDB" id="C5KY13"/>
<sequence length="131" mass="14012">MQNIKEYFENMKSKGGSSSSSSQPVPESPIPAHVELPTNLESTSTGDAQPVIDAIEPGDQPDQKRRKGDSVVADFSTKPFVGRLVTKTQQPGRKAASHANDPAHKALVTRADVAAGTGHYRKFLLGMLVSL</sequence>